<evidence type="ECO:0000313" key="3">
    <source>
        <dbReference type="Proteomes" id="UP000507470"/>
    </source>
</evidence>
<accession>A0A6J8B8Y4</accession>
<dbReference type="EMBL" id="CACVKT020002747">
    <property type="protein sequence ID" value="CAC5379780.1"/>
    <property type="molecule type" value="Genomic_DNA"/>
</dbReference>
<reference evidence="2 3" key="1">
    <citation type="submission" date="2020-06" db="EMBL/GenBank/DDBJ databases">
        <authorList>
            <person name="Li R."/>
            <person name="Bekaert M."/>
        </authorList>
    </citation>
    <scope>NUCLEOTIDE SEQUENCE [LARGE SCALE GENOMIC DNA]</scope>
    <source>
        <strain evidence="3">wild</strain>
    </source>
</reference>
<evidence type="ECO:0000256" key="1">
    <source>
        <dbReference type="SAM" id="MobiDB-lite"/>
    </source>
</evidence>
<protein>
    <submittedName>
        <fullName evidence="2">Uncharacterized protein</fullName>
    </submittedName>
</protein>
<proteinExistence type="predicted"/>
<dbReference type="AlphaFoldDB" id="A0A6J8B8Y4"/>
<sequence length="304" mass="34537">MSLMSNVDQDQVSYLDPEEKIDDGSASPRSSQMYTCTLVEVPQGAPGTSDPIEAVRGRNDKAFIVKKDDFNAFCCPPKLDDNIEEGLAIGHEGNSIKSGLNIPPFHRKLDNDFRRMENSARAPENLRDARETQNVYDNAGSYNKNFNKSRDDRTPVKTLTERGKVTILTILIMELKLPEQKLIPTKIIFVQEIFQGKEFFSERKFFSESSWEPKRFPSSKEISSKNLVQTVNISPQVGARLLMLHRKWTKITGDQRVLETLLAGLKLEFMSHPCFNIKETGVPRYGTHELVILTEISVLLEKML</sequence>
<gene>
    <name evidence="2" type="ORF">MCOR_15801</name>
</gene>
<organism evidence="2 3">
    <name type="scientific">Mytilus coruscus</name>
    <name type="common">Sea mussel</name>
    <dbReference type="NCBI Taxonomy" id="42192"/>
    <lineage>
        <taxon>Eukaryota</taxon>
        <taxon>Metazoa</taxon>
        <taxon>Spiralia</taxon>
        <taxon>Lophotrochozoa</taxon>
        <taxon>Mollusca</taxon>
        <taxon>Bivalvia</taxon>
        <taxon>Autobranchia</taxon>
        <taxon>Pteriomorphia</taxon>
        <taxon>Mytilida</taxon>
        <taxon>Mytiloidea</taxon>
        <taxon>Mytilidae</taxon>
        <taxon>Mytilinae</taxon>
        <taxon>Mytilus</taxon>
    </lineage>
</organism>
<keyword evidence="3" id="KW-1185">Reference proteome</keyword>
<name>A0A6J8B8Y4_MYTCO</name>
<feature type="region of interest" description="Disordered" evidence="1">
    <location>
        <begin position="1"/>
        <end position="30"/>
    </location>
</feature>
<evidence type="ECO:0000313" key="2">
    <source>
        <dbReference type="EMBL" id="CAC5379780.1"/>
    </source>
</evidence>
<feature type="compositionally biased region" description="Polar residues" evidence="1">
    <location>
        <begin position="1"/>
        <end position="12"/>
    </location>
</feature>
<dbReference type="Proteomes" id="UP000507470">
    <property type="component" value="Unassembled WGS sequence"/>
</dbReference>